<evidence type="ECO:0008006" key="3">
    <source>
        <dbReference type="Google" id="ProtNLM"/>
    </source>
</evidence>
<evidence type="ECO:0000313" key="1">
    <source>
        <dbReference type="EMBL" id="KAL1217247.1"/>
    </source>
</evidence>
<protein>
    <recommendedName>
        <fullName evidence="3">Retrotransposon Copia-like N-terminal domain-containing protein</fullName>
    </recommendedName>
</protein>
<dbReference type="EMBL" id="JBANAX010000249">
    <property type="protein sequence ID" value="KAL1217247.1"/>
    <property type="molecule type" value="Genomic_DNA"/>
</dbReference>
<proteinExistence type="predicted"/>
<sequence>MEDQKQVIVLDGKNYFLWARTTKTLLRSCGLWVHCLSSQEMPKGIDEAGSEKGGVKTSAPISSSLGDSKWIQEDQRVVVILQSSLEQSILASYSYVEKAKELWDTLKEVYGNESKIWRIFEIQLALNTLQQGGREVKDHLGEFRRLWGELEMLRPHTLDVKEMIMERREQDQVFGLLLALDKSYVGLIHHILRFEKLPTLSQVCMMIQRRKAPRVFLKGQRKQLIRAR</sequence>
<dbReference type="Pfam" id="PF14223">
    <property type="entry name" value="Retrotran_gag_2"/>
    <property type="match status" value="1"/>
</dbReference>
<gene>
    <name evidence="1" type="ORF">V5N11_013539</name>
</gene>
<dbReference type="Proteomes" id="UP001558713">
    <property type="component" value="Unassembled WGS sequence"/>
</dbReference>
<comment type="caution">
    <text evidence="1">The sequence shown here is derived from an EMBL/GenBank/DDBJ whole genome shotgun (WGS) entry which is preliminary data.</text>
</comment>
<dbReference type="AlphaFoldDB" id="A0ABD1BED4"/>
<dbReference type="PANTHER" id="PTHR37610">
    <property type="entry name" value="CCHC-TYPE DOMAIN-CONTAINING PROTEIN"/>
    <property type="match status" value="1"/>
</dbReference>
<reference evidence="1 2" key="1">
    <citation type="submission" date="2024-04" db="EMBL/GenBank/DDBJ databases">
        <title>Genome assembly C_amara_ONT_v2.</title>
        <authorList>
            <person name="Yant L."/>
            <person name="Moore C."/>
            <person name="Slenker M."/>
        </authorList>
    </citation>
    <scope>NUCLEOTIDE SEQUENCE [LARGE SCALE GENOMIC DNA]</scope>
    <source>
        <tissue evidence="1">Leaf</tissue>
    </source>
</reference>
<name>A0ABD1BED4_CARAN</name>
<keyword evidence="2" id="KW-1185">Reference proteome</keyword>
<evidence type="ECO:0000313" key="2">
    <source>
        <dbReference type="Proteomes" id="UP001558713"/>
    </source>
</evidence>
<dbReference type="PANTHER" id="PTHR37610:SF40">
    <property type="entry name" value="OS01G0909600 PROTEIN"/>
    <property type="match status" value="1"/>
</dbReference>
<accession>A0ABD1BED4</accession>
<organism evidence="1 2">
    <name type="scientific">Cardamine amara subsp. amara</name>
    <dbReference type="NCBI Taxonomy" id="228776"/>
    <lineage>
        <taxon>Eukaryota</taxon>
        <taxon>Viridiplantae</taxon>
        <taxon>Streptophyta</taxon>
        <taxon>Embryophyta</taxon>
        <taxon>Tracheophyta</taxon>
        <taxon>Spermatophyta</taxon>
        <taxon>Magnoliopsida</taxon>
        <taxon>eudicotyledons</taxon>
        <taxon>Gunneridae</taxon>
        <taxon>Pentapetalae</taxon>
        <taxon>rosids</taxon>
        <taxon>malvids</taxon>
        <taxon>Brassicales</taxon>
        <taxon>Brassicaceae</taxon>
        <taxon>Cardamineae</taxon>
        <taxon>Cardamine</taxon>
    </lineage>
</organism>